<evidence type="ECO:0000313" key="1">
    <source>
        <dbReference type="EMBL" id="SVA36016.1"/>
    </source>
</evidence>
<name>A0A381V6K6_9ZZZZ</name>
<gene>
    <name evidence="1" type="ORF">METZ01_LOCUS88870</name>
</gene>
<organism evidence="1">
    <name type="scientific">marine metagenome</name>
    <dbReference type="NCBI Taxonomy" id="408172"/>
    <lineage>
        <taxon>unclassified sequences</taxon>
        <taxon>metagenomes</taxon>
        <taxon>ecological metagenomes</taxon>
    </lineage>
</organism>
<protein>
    <submittedName>
        <fullName evidence="1">Uncharacterized protein</fullName>
    </submittedName>
</protein>
<proteinExistence type="predicted"/>
<dbReference type="AlphaFoldDB" id="A0A381V6K6"/>
<feature type="non-terminal residue" evidence="1">
    <location>
        <position position="1"/>
    </location>
</feature>
<accession>A0A381V6K6</accession>
<dbReference type="EMBL" id="UINC01007997">
    <property type="protein sequence ID" value="SVA36016.1"/>
    <property type="molecule type" value="Genomic_DNA"/>
</dbReference>
<reference evidence="1" key="1">
    <citation type="submission" date="2018-05" db="EMBL/GenBank/DDBJ databases">
        <authorList>
            <person name="Lanie J.A."/>
            <person name="Ng W.-L."/>
            <person name="Kazmierczak K.M."/>
            <person name="Andrzejewski T.M."/>
            <person name="Davidsen T.M."/>
            <person name="Wayne K.J."/>
            <person name="Tettelin H."/>
            <person name="Glass J.I."/>
            <person name="Rusch D."/>
            <person name="Podicherti R."/>
            <person name="Tsui H.-C.T."/>
            <person name="Winkler M.E."/>
        </authorList>
    </citation>
    <scope>NUCLEOTIDE SEQUENCE</scope>
</reference>
<sequence>VLEMEVSNESRETHLKAENAINIRKKGIGIHWFILPGNNMTITESAHTIFSTIAPTDTLFWRGGRVVEVIRNGDKAEFKIITENEFCSRIEKYGHTVGGYVIHPSTQQYTLSQKACTREAAARLLAAAEASELPKISAISNCDLLIEENGHPKILSYGYNPELGGVYISQQNGAKEVGWEEAVEAIKSILLDFNFQSEGDQSRAIASILTPALRFGGHISGSIPVDVAEANESQSGKTYRQKVLAAIYGEAPEVATQIKGVGGGDEPFFNALYRGRPFIQFDNCRGKIDSPTLEAFITANGQFGTRGAYRKWGAVDSRKFYLMLTSNGFEATRDFCNRSNIIRIKKQPKQYQYKQYDEGDLLEHIRTHQFYYLGCVLGIIKEWMARGKQKTSDTRHDFREWNQICDWIVQNLFGCVPLMEGHQKMKVRISSPNESWLRNVVLAVTATDQLDKQLSASALLELCDQEEIDLPGNTENRSETALKKKIGAVMAKLFGDGNELECEGFIVKRGVIYTPRLDRPSEQMELKVYEFSHAPPNTPAPQ</sequence>